<keyword evidence="4 9" id="KW-0547">Nucleotide-binding</keyword>
<dbReference type="Gene3D" id="1.10.287.600">
    <property type="entry name" value="Helix hairpin bin"/>
    <property type="match status" value="1"/>
</dbReference>
<organism evidence="12 13">
    <name type="scientific">Blepharisma stoltei</name>
    <dbReference type="NCBI Taxonomy" id="1481888"/>
    <lineage>
        <taxon>Eukaryota</taxon>
        <taxon>Sar</taxon>
        <taxon>Alveolata</taxon>
        <taxon>Ciliophora</taxon>
        <taxon>Postciliodesmatophora</taxon>
        <taxon>Heterotrichea</taxon>
        <taxon>Heterotrichida</taxon>
        <taxon>Blepharismidae</taxon>
        <taxon>Blepharisma</taxon>
    </lineage>
</organism>
<feature type="domain" description="Tubulin/FtsZ 2-layer sandwich" evidence="11">
    <location>
        <begin position="124"/>
        <end position="265"/>
    </location>
</feature>
<evidence type="ECO:0000256" key="7">
    <source>
        <dbReference type="ARBA" id="ARBA00023134"/>
    </source>
</evidence>
<comment type="subunit">
    <text evidence="9">Dimer of alpha and beta chains. A typical microtubule is a hollow water-filled tube with an outer diameter of 25 nm and an inner diameter of 15 nM. Alpha-beta heterodimers associate head-to-tail to form protofilaments running lengthwise along the microtubule wall with the beta-tubulin subunit facing the microtubule plus end conferring a structural polarity. Microtubules usually have 13 protofilaments but different protofilament numbers can be found in some organisms and specialized cells.</text>
</comment>
<dbReference type="GO" id="GO:0005525">
    <property type="term" value="F:GTP binding"/>
    <property type="evidence" value="ECO:0007669"/>
    <property type="project" value="UniProtKB-UniRule"/>
</dbReference>
<keyword evidence="13" id="KW-1185">Reference proteome</keyword>
<dbReference type="GO" id="GO:0005874">
    <property type="term" value="C:microtubule"/>
    <property type="evidence" value="ECO:0007669"/>
    <property type="project" value="UniProtKB-KW"/>
</dbReference>
<dbReference type="SMART" id="SM00865">
    <property type="entry name" value="Tubulin_C"/>
    <property type="match status" value="1"/>
</dbReference>
<name>A0AAU9IJ70_9CILI</name>
<gene>
    <name evidence="12" type="ORF">BSTOLATCC_MIC9635</name>
</gene>
<dbReference type="InterPro" id="IPR036525">
    <property type="entry name" value="Tubulin/FtsZ_GTPase_sf"/>
</dbReference>
<dbReference type="InterPro" id="IPR017975">
    <property type="entry name" value="Tubulin_CS"/>
</dbReference>
<keyword evidence="2" id="KW-0963">Cytoplasm</keyword>
<evidence type="ECO:0000256" key="8">
    <source>
        <dbReference type="ARBA" id="ARBA00049117"/>
    </source>
</evidence>
<dbReference type="InterPro" id="IPR023123">
    <property type="entry name" value="Tubulin_C"/>
</dbReference>
<dbReference type="GO" id="GO:0007017">
    <property type="term" value="P:microtubule-based process"/>
    <property type="evidence" value="ECO:0007669"/>
    <property type="project" value="InterPro"/>
</dbReference>
<evidence type="ECO:0000256" key="5">
    <source>
        <dbReference type="ARBA" id="ARBA00022801"/>
    </source>
</evidence>
<evidence type="ECO:0000313" key="13">
    <source>
        <dbReference type="Proteomes" id="UP001162131"/>
    </source>
</evidence>
<evidence type="ECO:0000259" key="10">
    <source>
        <dbReference type="SMART" id="SM00864"/>
    </source>
</evidence>
<comment type="caution">
    <text evidence="12">The sequence shown here is derived from an EMBL/GenBank/DDBJ whole genome shotgun (WGS) entry which is preliminary data.</text>
</comment>
<dbReference type="Gene3D" id="3.30.1330.20">
    <property type="entry name" value="Tubulin/FtsZ, C-terminal domain"/>
    <property type="match status" value="1"/>
</dbReference>
<keyword evidence="3 9" id="KW-0493">Microtubule</keyword>
<keyword evidence="6" id="KW-0007">Acetylation</keyword>
<dbReference type="GO" id="GO:0005200">
    <property type="term" value="F:structural constituent of cytoskeleton"/>
    <property type="evidence" value="ECO:0007669"/>
    <property type="project" value="InterPro"/>
</dbReference>
<dbReference type="SUPFAM" id="SSF55307">
    <property type="entry name" value="Tubulin C-terminal domain-like"/>
    <property type="match status" value="1"/>
</dbReference>
<protein>
    <recommendedName>
        <fullName evidence="9">Tubulin alpha chain</fullName>
    </recommendedName>
</protein>
<accession>A0AAU9IJ70</accession>
<keyword evidence="5" id="KW-0378">Hydrolase</keyword>
<dbReference type="AlphaFoldDB" id="A0AAU9IJ70"/>
<evidence type="ECO:0000256" key="4">
    <source>
        <dbReference type="ARBA" id="ARBA00022741"/>
    </source>
</evidence>
<comment type="similarity">
    <text evidence="1 9">Belongs to the tubulin family.</text>
</comment>
<dbReference type="Pfam" id="PF03953">
    <property type="entry name" value="Tubulin_C"/>
    <property type="match status" value="1"/>
</dbReference>
<dbReference type="GO" id="GO:0016787">
    <property type="term" value="F:hydrolase activity"/>
    <property type="evidence" value="ECO:0007669"/>
    <property type="project" value="UniProtKB-KW"/>
</dbReference>
<evidence type="ECO:0000259" key="11">
    <source>
        <dbReference type="SMART" id="SM00865"/>
    </source>
</evidence>
<sequence>MVENCSDLEGFLLFHSLGGGTGSGLGSLILENLVMEYGEQTRINFSIYPGSKNAVSVVEPYNTILSMRSLIGSSDAVVVLDNEAVYEICQNHLNIRRPTFTNLNRLISQVISSMTASMRFNGDLNASLNEFKTNLVPTQNLHFMFPSYAPIIPKENNENSSDITNEVFGQANSIAKCDPRQGRCLAGTLMYRGDIVQEEVISSFADLRATHTFRINDWCPDEVKWGINAQKALAFSNDDIWRVAKSACMISNSTAIAGVFARLNCKFELLYAKRAYIHWFVVEGMESDEFAEACESMAQIEQEYINAGVEA</sequence>
<evidence type="ECO:0000256" key="2">
    <source>
        <dbReference type="ARBA" id="ARBA00022490"/>
    </source>
</evidence>
<dbReference type="InterPro" id="IPR002452">
    <property type="entry name" value="Alpha_tubulin"/>
</dbReference>
<reference evidence="12" key="1">
    <citation type="submission" date="2021-09" db="EMBL/GenBank/DDBJ databases">
        <authorList>
            <consortium name="AG Swart"/>
            <person name="Singh M."/>
            <person name="Singh A."/>
            <person name="Seah K."/>
            <person name="Emmerich C."/>
        </authorList>
    </citation>
    <scope>NUCLEOTIDE SEQUENCE</scope>
    <source>
        <strain evidence="12">ATCC30299</strain>
    </source>
</reference>
<dbReference type="PRINTS" id="PR01161">
    <property type="entry name" value="TUBULIN"/>
</dbReference>
<dbReference type="SUPFAM" id="SSF52490">
    <property type="entry name" value="Tubulin nucleotide-binding domain-like"/>
    <property type="match status" value="1"/>
</dbReference>
<dbReference type="Proteomes" id="UP001162131">
    <property type="component" value="Unassembled WGS sequence"/>
</dbReference>
<dbReference type="EMBL" id="CAJZBQ010000011">
    <property type="protein sequence ID" value="CAG9313831.1"/>
    <property type="molecule type" value="Genomic_DNA"/>
</dbReference>
<dbReference type="InterPro" id="IPR037103">
    <property type="entry name" value="Tubulin/FtsZ-like_C"/>
</dbReference>
<feature type="domain" description="Tubulin/FtsZ GTPase" evidence="10">
    <location>
        <begin position="1"/>
        <end position="122"/>
    </location>
</feature>
<evidence type="ECO:0000256" key="3">
    <source>
        <dbReference type="ARBA" id="ARBA00022701"/>
    </source>
</evidence>
<dbReference type="PROSITE" id="PS00227">
    <property type="entry name" value="TUBULIN"/>
    <property type="match status" value="1"/>
</dbReference>
<dbReference type="SMART" id="SM00864">
    <property type="entry name" value="Tubulin"/>
    <property type="match status" value="1"/>
</dbReference>
<dbReference type="PANTHER" id="PTHR11588">
    <property type="entry name" value="TUBULIN"/>
    <property type="match status" value="1"/>
</dbReference>
<comment type="function">
    <text evidence="9">Tubulin is the major constituent of microtubules, a cylinder consisting of laterally associated linear protofilaments composed of alpha- and beta-tubulin heterodimers. Microtubules grow by the addition of GTP-tubulin dimers to the microtubule end, where a stabilizing cap forms. Below the cap, tubulin dimers are in GDP-bound state, owing to GTPase activity of alpha-tubulin.</text>
</comment>
<dbReference type="InterPro" id="IPR018316">
    <property type="entry name" value="Tubulin/FtsZ_2-layer-sand-dom"/>
</dbReference>
<evidence type="ECO:0000256" key="9">
    <source>
        <dbReference type="RuleBase" id="RU000352"/>
    </source>
</evidence>
<dbReference type="PRINTS" id="PR01162">
    <property type="entry name" value="ALPHATUBULIN"/>
</dbReference>
<dbReference type="InterPro" id="IPR000217">
    <property type="entry name" value="Tubulin"/>
</dbReference>
<evidence type="ECO:0000313" key="12">
    <source>
        <dbReference type="EMBL" id="CAG9313831.1"/>
    </source>
</evidence>
<dbReference type="InterPro" id="IPR008280">
    <property type="entry name" value="Tub_FtsZ_C"/>
</dbReference>
<comment type="catalytic activity">
    <reaction evidence="8">
        <text>GTP + H2O = GDP + phosphate + H(+)</text>
        <dbReference type="Rhea" id="RHEA:19669"/>
        <dbReference type="ChEBI" id="CHEBI:15377"/>
        <dbReference type="ChEBI" id="CHEBI:15378"/>
        <dbReference type="ChEBI" id="CHEBI:37565"/>
        <dbReference type="ChEBI" id="CHEBI:43474"/>
        <dbReference type="ChEBI" id="CHEBI:58189"/>
    </reaction>
    <physiologicalReaction direction="left-to-right" evidence="8">
        <dbReference type="Rhea" id="RHEA:19670"/>
    </physiologicalReaction>
</comment>
<dbReference type="Gene3D" id="3.40.50.1440">
    <property type="entry name" value="Tubulin/FtsZ, GTPase domain"/>
    <property type="match status" value="1"/>
</dbReference>
<evidence type="ECO:0000256" key="1">
    <source>
        <dbReference type="ARBA" id="ARBA00009636"/>
    </source>
</evidence>
<keyword evidence="7 9" id="KW-0342">GTP-binding</keyword>
<evidence type="ECO:0000256" key="6">
    <source>
        <dbReference type="ARBA" id="ARBA00022990"/>
    </source>
</evidence>
<proteinExistence type="inferred from homology"/>
<dbReference type="InterPro" id="IPR003008">
    <property type="entry name" value="Tubulin_FtsZ_GTPase"/>
</dbReference>
<dbReference type="Pfam" id="PF00091">
    <property type="entry name" value="Tubulin"/>
    <property type="match status" value="1"/>
</dbReference>